<dbReference type="AlphaFoldDB" id="A0A9N9S630"/>
<dbReference type="GO" id="GO:0000077">
    <property type="term" value="P:DNA damage checkpoint signaling"/>
    <property type="evidence" value="ECO:0007669"/>
    <property type="project" value="TreeGrafter"/>
</dbReference>
<comment type="subcellular location">
    <subcellularLocation>
        <location evidence="1">Nucleus</location>
    </subcellularLocation>
</comment>
<evidence type="ECO:0000256" key="3">
    <source>
        <dbReference type="ARBA" id="ARBA00022741"/>
    </source>
</evidence>
<keyword evidence="3" id="KW-0547">Nucleotide-binding</keyword>
<evidence type="ECO:0000256" key="6">
    <source>
        <dbReference type="ARBA" id="ARBA00023242"/>
    </source>
</evidence>
<keyword evidence="6" id="KW-0539">Nucleus</keyword>
<dbReference type="GO" id="GO:0033314">
    <property type="term" value="P:mitotic DNA replication checkpoint signaling"/>
    <property type="evidence" value="ECO:0007669"/>
    <property type="project" value="TreeGrafter"/>
</dbReference>
<evidence type="ECO:0000256" key="8">
    <source>
        <dbReference type="SAM" id="MobiDB-lite"/>
    </source>
</evidence>
<organism evidence="9 10">
    <name type="scientific">Chironomus riparius</name>
    <dbReference type="NCBI Taxonomy" id="315576"/>
    <lineage>
        <taxon>Eukaryota</taxon>
        <taxon>Metazoa</taxon>
        <taxon>Ecdysozoa</taxon>
        <taxon>Arthropoda</taxon>
        <taxon>Hexapoda</taxon>
        <taxon>Insecta</taxon>
        <taxon>Pterygota</taxon>
        <taxon>Neoptera</taxon>
        <taxon>Endopterygota</taxon>
        <taxon>Diptera</taxon>
        <taxon>Nematocera</taxon>
        <taxon>Chironomoidea</taxon>
        <taxon>Chironomidae</taxon>
        <taxon>Chironominae</taxon>
        <taxon>Chironomus</taxon>
    </lineage>
</organism>
<dbReference type="Proteomes" id="UP001153620">
    <property type="component" value="Chromosome 3"/>
</dbReference>
<comment type="similarity">
    <text evidence="2">Belongs to the rad17/RAD24 family.</text>
</comment>
<accession>A0A9N9S630</accession>
<keyword evidence="4" id="KW-0227">DNA damage</keyword>
<evidence type="ECO:0000313" key="9">
    <source>
        <dbReference type="EMBL" id="CAG9809353.1"/>
    </source>
</evidence>
<dbReference type="InterPro" id="IPR027417">
    <property type="entry name" value="P-loop_NTPase"/>
</dbReference>
<dbReference type="GO" id="GO:0003682">
    <property type="term" value="F:chromatin binding"/>
    <property type="evidence" value="ECO:0007669"/>
    <property type="project" value="TreeGrafter"/>
</dbReference>
<keyword evidence="10" id="KW-1185">Reference proteome</keyword>
<dbReference type="SUPFAM" id="SSF52540">
    <property type="entry name" value="P-loop containing nucleoside triphosphate hydrolases"/>
    <property type="match status" value="1"/>
</dbReference>
<evidence type="ECO:0000256" key="7">
    <source>
        <dbReference type="ARBA" id="ARBA00023306"/>
    </source>
</evidence>
<evidence type="ECO:0000256" key="2">
    <source>
        <dbReference type="ARBA" id="ARBA00006168"/>
    </source>
</evidence>
<evidence type="ECO:0000256" key="1">
    <source>
        <dbReference type="ARBA" id="ARBA00004123"/>
    </source>
</evidence>
<proteinExistence type="inferred from homology"/>
<dbReference type="PANTHER" id="PTHR12172">
    <property type="entry name" value="CELL CYCLE CHECKPOINT PROTEIN RAD17"/>
    <property type="match status" value="1"/>
</dbReference>
<sequence length="449" mass="51306">MQFLEPKTTEDLIIHPKKIEDIRKWFMLGQQLGKSNRILLLIGASGSSKLSAMKVISKEFDFNVCEWIFKAEVDRELLMEDGDRGYHYKKQSELFQEFLIKVSRYNSIFSQKERILIVKDFPNTFLRKGNEEEFWTILKKYKSIGTNPLVFILTDTNSKSLNIEMNLFPDKIRGQLGIDTINMNPISTTLMKKALKQICAKMKEHEHVDSKFIEPTQSIIDDIIAQSQGDIRNAIMNLQLVSQQGSIDLSMQTKSRTKKAGKAKKTPTDKINKGVGRDEVLGIFHGVGRALHAKKEEDPDTKKIKLTHNPDSVADCFLSQPGNYIELLHSNYLKTFSSIDDVKDFTKIMSASDIFQTEYRNADKLHVLNLNLVIRGAMVCNTEPAKGFRPITGYANKKFRSVEEKCLQEYLSQSTEFNDGHRMSLKDYFVDYTGYLKLFKSFGAGSSSL</sequence>
<dbReference type="Pfam" id="PF03215">
    <property type="entry name" value="Rad17"/>
    <property type="match status" value="1"/>
</dbReference>
<keyword evidence="5" id="KW-0067">ATP-binding</keyword>
<dbReference type="GO" id="GO:0005634">
    <property type="term" value="C:nucleus"/>
    <property type="evidence" value="ECO:0007669"/>
    <property type="project" value="UniProtKB-SubCell"/>
</dbReference>
<dbReference type="GO" id="GO:0005524">
    <property type="term" value="F:ATP binding"/>
    <property type="evidence" value="ECO:0007669"/>
    <property type="project" value="UniProtKB-KW"/>
</dbReference>
<feature type="compositionally biased region" description="Basic residues" evidence="8">
    <location>
        <begin position="255"/>
        <end position="265"/>
    </location>
</feature>
<dbReference type="PANTHER" id="PTHR12172:SF0">
    <property type="entry name" value="CELL CYCLE CHECKPOINT PROTEIN RAD17"/>
    <property type="match status" value="1"/>
</dbReference>
<reference evidence="9" key="1">
    <citation type="submission" date="2022-01" db="EMBL/GenBank/DDBJ databases">
        <authorList>
            <person name="King R."/>
        </authorList>
    </citation>
    <scope>NUCLEOTIDE SEQUENCE</scope>
</reference>
<feature type="region of interest" description="Disordered" evidence="8">
    <location>
        <begin position="251"/>
        <end position="271"/>
    </location>
</feature>
<dbReference type="Gene3D" id="3.40.50.300">
    <property type="entry name" value="P-loop containing nucleotide triphosphate hydrolases"/>
    <property type="match status" value="1"/>
</dbReference>
<evidence type="ECO:0000313" key="10">
    <source>
        <dbReference type="Proteomes" id="UP001153620"/>
    </source>
</evidence>
<evidence type="ECO:0000256" key="5">
    <source>
        <dbReference type="ARBA" id="ARBA00022840"/>
    </source>
</evidence>
<name>A0A9N9S630_9DIPT</name>
<keyword evidence="7" id="KW-0131">Cell cycle</keyword>
<reference evidence="9" key="2">
    <citation type="submission" date="2022-10" db="EMBL/GenBank/DDBJ databases">
        <authorList>
            <consortium name="ENA_rothamsted_submissions"/>
            <consortium name="culmorum"/>
            <person name="King R."/>
        </authorList>
    </citation>
    <scope>NUCLEOTIDE SEQUENCE</scope>
</reference>
<dbReference type="Gene3D" id="1.10.8.60">
    <property type="match status" value="1"/>
</dbReference>
<protein>
    <submittedName>
        <fullName evidence="9">Uncharacterized protein</fullName>
    </submittedName>
</protein>
<dbReference type="GO" id="GO:0003689">
    <property type="term" value="F:DNA clamp loader activity"/>
    <property type="evidence" value="ECO:0007669"/>
    <property type="project" value="TreeGrafter"/>
</dbReference>
<dbReference type="EMBL" id="OU895879">
    <property type="protein sequence ID" value="CAG9809353.1"/>
    <property type="molecule type" value="Genomic_DNA"/>
</dbReference>
<dbReference type="GO" id="GO:0006281">
    <property type="term" value="P:DNA repair"/>
    <property type="evidence" value="ECO:0007669"/>
    <property type="project" value="InterPro"/>
</dbReference>
<evidence type="ECO:0000256" key="4">
    <source>
        <dbReference type="ARBA" id="ARBA00022763"/>
    </source>
</evidence>
<gene>
    <name evidence="9" type="ORF">CHIRRI_LOCUS12180</name>
</gene>
<dbReference type="InterPro" id="IPR004582">
    <property type="entry name" value="Checkpoint_prot_Rad17_Rad24"/>
</dbReference>
<dbReference type="OrthoDB" id="10265971at2759"/>